<dbReference type="eggNOG" id="COG3547">
    <property type="taxonomic scope" value="Bacteria"/>
</dbReference>
<dbReference type="Proteomes" id="UP000006055">
    <property type="component" value="Chromosome"/>
</dbReference>
<feature type="domain" description="Transposase IS110-like N-terminal" evidence="1">
    <location>
        <begin position="7"/>
        <end position="148"/>
    </location>
</feature>
<dbReference type="Pfam" id="PF01548">
    <property type="entry name" value="DEDD_Tnp_IS110"/>
    <property type="match status" value="1"/>
</dbReference>
<dbReference type="PATRIC" id="fig|706587.4.peg.1313"/>
<dbReference type="InterPro" id="IPR002525">
    <property type="entry name" value="Transp_IS110-like_N"/>
</dbReference>
<sequence length="323" mass="35561">MHEEVFVGIDISKDQLDAHVLPKGMHTTVKNDTQGIDSLIEILHAETPMVIVMEATGGYEITVAAQLGLAGLPIAVVNPGQVRDFAKGIGKLAKTDAIDAYVLARFAQTVRPIPKPLPTEDEKQIKELVTRRKQLVDLRASEKNRLHRARSNRVQRSIQTVIAALDKEIEDIDKDVDDLIRKSPLWRETEELLRTFKGVGPITARVLMAKLPELGHVSRHEISRLVGLAPLNKDSGKKKGKREISGGRADVRSTLYMAAVAAITSNVVIKPFYQRLIEAGKPFKVAITACMRKMIVILNAMLKKTAFPGSFSLTRNTVAAGLN</sequence>
<dbReference type="HOGENOM" id="CLU_036902_5_1_7"/>
<gene>
    <name evidence="3" type="ordered locus">Desti_1151</name>
</gene>
<evidence type="ECO:0000313" key="3">
    <source>
        <dbReference type="EMBL" id="AFM23864.1"/>
    </source>
</evidence>
<dbReference type="AlphaFoldDB" id="I4C2S3"/>
<dbReference type="InterPro" id="IPR047650">
    <property type="entry name" value="Transpos_IS110"/>
</dbReference>
<dbReference type="Pfam" id="PF02371">
    <property type="entry name" value="Transposase_20"/>
    <property type="match status" value="1"/>
</dbReference>
<evidence type="ECO:0000313" key="4">
    <source>
        <dbReference type="Proteomes" id="UP000006055"/>
    </source>
</evidence>
<proteinExistence type="predicted"/>
<evidence type="ECO:0000259" key="1">
    <source>
        <dbReference type="Pfam" id="PF01548"/>
    </source>
</evidence>
<feature type="domain" description="Transposase IS116/IS110/IS902 C-terminal" evidence="2">
    <location>
        <begin position="191"/>
        <end position="274"/>
    </location>
</feature>
<dbReference type="RefSeq" id="WP_014809017.1">
    <property type="nucleotide sequence ID" value="NC_018025.1"/>
</dbReference>
<evidence type="ECO:0000259" key="2">
    <source>
        <dbReference type="Pfam" id="PF02371"/>
    </source>
</evidence>
<name>I4C2S3_DESTA</name>
<dbReference type="NCBIfam" id="NF033542">
    <property type="entry name" value="transpos_IS110"/>
    <property type="match status" value="1"/>
</dbReference>
<dbReference type="GO" id="GO:0006313">
    <property type="term" value="P:DNA transposition"/>
    <property type="evidence" value="ECO:0007669"/>
    <property type="project" value="InterPro"/>
</dbReference>
<protein>
    <submittedName>
        <fullName evidence="3">Transposase</fullName>
    </submittedName>
</protein>
<dbReference type="KEGG" id="dti:Desti_1151"/>
<dbReference type="InterPro" id="IPR003346">
    <property type="entry name" value="Transposase_20"/>
</dbReference>
<accession>I4C2S3</accession>
<dbReference type="OrthoDB" id="9795150at2"/>
<organism evidence="3 4">
    <name type="scientific">Desulfomonile tiedjei (strain ATCC 49306 / DSM 6799 / DCB-1)</name>
    <dbReference type="NCBI Taxonomy" id="706587"/>
    <lineage>
        <taxon>Bacteria</taxon>
        <taxon>Pseudomonadati</taxon>
        <taxon>Thermodesulfobacteriota</taxon>
        <taxon>Desulfomonilia</taxon>
        <taxon>Desulfomonilales</taxon>
        <taxon>Desulfomonilaceae</taxon>
        <taxon>Desulfomonile</taxon>
    </lineage>
</organism>
<dbReference type="PANTHER" id="PTHR33055">
    <property type="entry name" value="TRANSPOSASE FOR INSERTION SEQUENCE ELEMENT IS1111A"/>
    <property type="match status" value="1"/>
</dbReference>
<reference evidence="4" key="1">
    <citation type="submission" date="2012-06" db="EMBL/GenBank/DDBJ databases">
        <title>Complete sequence of chromosome of Desulfomonile tiedjei DSM 6799.</title>
        <authorList>
            <person name="Lucas S."/>
            <person name="Copeland A."/>
            <person name="Lapidus A."/>
            <person name="Glavina del Rio T."/>
            <person name="Dalin E."/>
            <person name="Tice H."/>
            <person name="Bruce D."/>
            <person name="Goodwin L."/>
            <person name="Pitluck S."/>
            <person name="Peters L."/>
            <person name="Ovchinnikova G."/>
            <person name="Zeytun A."/>
            <person name="Lu M."/>
            <person name="Kyrpides N."/>
            <person name="Mavromatis K."/>
            <person name="Ivanova N."/>
            <person name="Brettin T."/>
            <person name="Detter J.C."/>
            <person name="Han C."/>
            <person name="Larimer F."/>
            <person name="Land M."/>
            <person name="Hauser L."/>
            <person name="Markowitz V."/>
            <person name="Cheng J.-F."/>
            <person name="Hugenholtz P."/>
            <person name="Woyke T."/>
            <person name="Wu D."/>
            <person name="Spring S."/>
            <person name="Schroeder M."/>
            <person name="Brambilla E."/>
            <person name="Klenk H.-P."/>
            <person name="Eisen J.A."/>
        </authorList>
    </citation>
    <scope>NUCLEOTIDE SEQUENCE [LARGE SCALE GENOMIC DNA]</scope>
    <source>
        <strain evidence="4">ATCC 49306 / DSM 6799 / DCB-1</strain>
    </source>
</reference>
<keyword evidence="4" id="KW-1185">Reference proteome</keyword>
<dbReference type="PANTHER" id="PTHR33055:SF13">
    <property type="entry name" value="TRANSPOSASE"/>
    <property type="match status" value="1"/>
</dbReference>
<dbReference type="EMBL" id="CP003360">
    <property type="protein sequence ID" value="AFM23864.1"/>
    <property type="molecule type" value="Genomic_DNA"/>
</dbReference>
<dbReference type="GO" id="GO:0004803">
    <property type="term" value="F:transposase activity"/>
    <property type="evidence" value="ECO:0007669"/>
    <property type="project" value="InterPro"/>
</dbReference>
<dbReference type="GO" id="GO:0003677">
    <property type="term" value="F:DNA binding"/>
    <property type="evidence" value="ECO:0007669"/>
    <property type="project" value="InterPro"/>
</dbReference>